<evidence type="ECO:0000313" key="2">
    <source>
        <dbReference type="Proteomes" id="UP000538817"/>
    </source>
</evidence>
<reference evidence="1 2" key="1">
    <citation type="submission" date="2019-09" db="EMBL/GenBank/DDBJ databases">
        <title>Bird 10,000 Genomes (B10K) Project - Family phase.</title>
        <authorList>
            <person name="Zhang G."/>
        </authorList>
    </citation>
    <scope>NUCLEOTIDE SEQUENCE [LARGE SCALE GENOMIC DNA]</scope>
    <source>
        <strain evidence="1">B10K-MSB-04</strain>
    </source>
</reference>
<dbReference type="PROSITE" id="PS51257">
    <property type="entry name" value="PROKAR_LIPOPROTEIN"/>
    <property type="match status" value="1"/>
</dbReference>
<sequence length="75" mass="8594">MKGERGPLWKLVVAAYETLNQTNPNATVACWLCYDIRPPYYEAIGINSTFKYSNEDNPPQCNWKDKKVGIITLQL</sequence>
<feature type="non-terminal residue" evidence="1">
    <location>
        <position position="75"/>
    </location>
</feature>
<proteinExistence type="predicted"/>
<organism evidence="1 2">
    <name type="scientific">Nothoprocta pentlandii</name>
    <dbReference type="NCBI Taxonomy" id="2585814"/>
    <lineage>
        <taxon>Eukaryota</taxon>
        <taxon>Metazoa</taxon>
        <taxon>Chordata</taxon>
        <taxon>Craniata</taxon>
        <taxon>Vertebrata</taxon>
        <taxon>Euteleostomi</taxon>
        <taxon>Archelosauria</taxon>
        <taxon>Archosauria</taxon>
        <taxon>Dinosauria</taxon>
        <taxon>Saurischia</taxon>
        <taxon>Theropoda</taxon>
        <taxon>Coelurosauria</taxon>
        <taxon>Aves</taxon>
        <taxon>Palaeognathae</taxon>
        <taxon>Tinamiformes</taxon>
        <taxon>Tinamidae</taxon>
        <taxon>Nothoprocta</taxon>
    </lineage>
</organism>
<dbReference type="Pfam" id="PF00429">
    <property type="entry name" value="TLV_coat"/>
    <property type="match status" value="1"/>
</dbReference>
<name>A0A7K7ACK6_9AVES</name>
<comment type="caution">
    <text evidence="1">The sequence shown here is derived from an EMBL/GenBank/DDBJ whole genome shotgun (WGS) entry which is preliminary data.</text>
</comment>
<protein>
    <submittedName>
        <fullName evidence="1">ENV1 protein</fullName>
    </submittedName>
</protein>
<dbReference type="AlphaFoldDB" id="A0A7K7ACK6"/>
<accession>A0A7K7ACK6</accession>
<dbReference type="Proteomes" id="UP000538817">
    <property type="component" value="Unassembled WGS sequence"/>
</dbReference>
<feature type="non-terminal residue" evidence="1">
    <location>
        <position position="1"/>
    </location>
</feature>
<keyword evidence="2" id="KW-1185">Reference proteome</keyword>
<dbReference type="InterPro" id="IPR018154">
    <property type="entry name" value="TLV/ENV_coat_polyprotein"/>
</dbReference>
<evidence type="ECO:0000313" key="1">
    <source>
        <dbReference type="EMBL" id="NWX93885.1"/>
    </source>
</evidence>
<dbReference type="EMBL" id="VZSG01001669">
    <property type="protein sequence ID" value="NWX93885.1"/>
    <property type="molecule type" value="Genomic_DNA"/>
</dbReference>
<gene>
    <name evidence="1" type="primary">Env1_1</name>
    <name evidence="1" type="ORF">NOTPEN_R14496</name>
</gene>